<name>A0A345STP1_9ACTN</name>
<dbReference type="EMBL" id="CP031264">
    <property type="protein sequence ID" value="AXI77096.1"/>
    <property type="molecule type" value="Genomic_DNA"/>
</dbReference>
<dbReference type="RefSeq" id="WP_111494223.1">
    <property type="nucleotide sequence ID" value="NZ_CP031264.1"/>
</dbReference>
<dbReference type="AlphaFoldDB" id="A0A345STP1"/>
<dbReference type="GO" id="GO:0022857">
    <property type="term" value="F:transmembrane transporter activity"/>
    <property type="evidence" value="ECO:0007669"/>
    <property type="project" value="TreeGrafter"/>
</dbReference>
<dbReference type="KEGG" id="stri:C7M71_006195"/>
<evidence type="ECO:0000313" key="5">
    <source>
        <dbReference type="Proteomes" id="UP000249340"/>
    </source>
</evidence>
<dbReference type="GO" id="GO:0005886">
    <property type="term" value="C:plasma membrane"/>
    <property type="evidence" value="ECO:0007669"/>
    <property type="project" value="TreeGrafter"/>
</dbReference>
<evidence type="ECO:0000259" key="3">
    <source>
        <dbReference type="PROSITE" id="PS50893"/>
    </source>
</evidence>
<dbReference type="GO" id="GO:0005524">
    <property type="term" value="F:ATP binding"/>
    <property type="evidence" value="ECO:0007669"/>
    <property type="project" value="UniProtKB-KW"/>
</dbReference>
<evidence type="ECO:0000256" key="1">
    <source>
        <dbReference type="ARBA" id="ARBA00022741"/>
    </source>
</evidence>
<dbReference type="InterPro" id="IPR027417">
    <property type="entry name" value="P-loop_NTPase"/>
</dbReference>
<keyword evidence="5" id="KW-1185">Reference proteome</keyword>
<protein>
    <submittedName>
        <fullName evidence="4">ATP-binding cassette domain-containing protein</fullName>
    </submittedName>
</protein>
<proteinExistence type="predicted"/>
<accession>A0A345STP1</accession>
<dbReference type="OrthoDB" id="3243210at2"/>
<dbReference type="Proteomes" id="UP000249340">
    <property type="component" value="Chromosome"/>
</dbReference>
<reference evidence="5" key="1">
    <citation type="submission" date="2018-07" db="EMBL/GenBank/DDBJ databases">
        <title>Streptacidiphilus bronchialis DSM 106435 chromosome.</title>
        <authorList>
            <person name="Batra D."/>
            <person name="Gulvik C.A."/>
        </authorList>
    </citation>
    <scope>NUCLEOTIDE SEQUENCE [LARGE SCALE GENOMIC DNA]</scope>
    <source>
        <strain evidence="5">DSM 106435</strain>
    </source>
</reference>
<keyword evidence="1" id="KW-0547">Nucleotide-binding</keyword>
<keyword evidence="2 4" id="KW-0067">ATP-binding</keyword>
<gene>
    <name evidence="4" type="ORF">C7M71_006195</name>
</gene>
<evidence type="ECO:0000313" key="4">
    <source>
        <dbReference type="EMBL" id="AXI77096.1"/>
    </source>
</evidence>
<dbReference type="Pfam" id="PF00005">
    <property type="entry name" value="ABC_tran"/>
    <property type="match status" value="1"/>
</dbReference>
<dbReference type="SMART" id="SM00382">
    <property type="entry name" value="AAA"/>
    <property type="match status" value="1"/>
</dbReference>
<dbReference type="InterPro" id="IPR003593">
    <property type="entry name" value="AAA+_ATPase"/>
</dbReference>
<dbReference type="GO" id="GO:0016887">
    <property type="term" value="F:ATP hydrolysis activity"/>
    <property type="evidence" value="ECO:0007669"/>
    <property type="project" value="InterPro"/>
</dbReference>
<feature type="domain" description="ABC transporter" evidence="3">
    <location>
        <begin position="10"/>
        <end position="243"/>
    </location>
</feature>
<dbReference type="PROSITE" id="PS50893">
    <property type="entry name" value="ABC_TRANSPORTER_2"/>
    <property type="match status" value="1"/>
</dbReference>
<dbReference type="InterPro" id="IPR003439">
    <property type="entry name" value="ABC_transporter-like_ATP-bd"/>
</dbReference>
<dbReference type="Gene3D" id="3.40.50.300">
    <property type="entry name" value="P-loop containing nucleotide triphosphate hydrolases"/>
    <property type="match status" value="1"/>
</dbReference>
<dbReference type="InterPro" id="IPR015854">
    <property type="entry name" value="ABC_transpr_LolD-like"/>
</dbReference>
<evidence type="ECO:0000256" key="2">
    <source>
        <dbReference type="ARBA" id="ARBA00022840"/>
    </source>
</evidence>
<dbReference type="PANTHER" id="PTHR24220">
    <property type="entry name" value="IMPORT ATP-BINDING PROTEIN"/>
    <property type="match status" value="1"/>
</dbReference>
<organism evidence="4 5">
    <name type="scientific">Peterkaempfera bronchialis</name>
    <dbReference type="NCBI Taxonomy" id="2126346"/>
    <lineage>
        <taxon>Bacteria</taxon>
        <taxon>Bacillati</taxon>
        <taxon>Actinomycetota</taxon>
        <taxon>Actinomycetes</taxon>
        <taxon>Kitasatosporales</taxon>
        <taxon>Streptomycetaceae</taxon>
        <taxon>Peterkaempfera</taxon>
    </lineage>
</organism>
<sequence length="243" mass="25561">MTDPESGAAVAARALSLRGPRGWVYRGVDFTARPGTLIAVEGPAGSGRTSLLLTLAGRMRPTEGSATVDGLRLPRQAAKVRRISALGPVPGVNQLDPALTVGEHIRERRQLHAPMLSLPGRRDQQVTEALARTGFAVDRLPHGPRTPVRDLDGLWMLRLATGLALTGRPRLLCVDDTDDRLHTADRAAAWQLLHQVARSGVTVLAATTDAAAADGLAGLTVHLPGATEEAAAKDEGAATDARV</sequence>
<dbReference type="SUPFAM" id="SSF52540">
    <property type="entry name" value="P-loop containing nucleoside triphosphate hydrolases"/>
    <property type="match status" value="1"/>
</dbReference>